<evidence type="ECO:0000256" key="1">
    <source>
        <dbReference type="ARBA" id="ARBA00004651"/>
    </source>
</evidence>
<evidence type="ECO:0000259" key="8">
    <source>
        <dbReference type="PROSITE" id="PS50928"/>
    </source>
</evidence>
<dbReference type="PANTHER" id="PTHR43163:SF6">
    <property type="entry name" value="DIPEPTIDE TRANSPORT SYSTEM PERMEASE PROTEIN DPPB-RELATED"/>
    <property type="match status" value="1"/>
</dbReference>
<dbReference type="NCBIfam" id="NF045472">
    <property type="entry name" value="Opp4B"/>
    <property type="match status" value="1"/>
</dbReference>
<dbReference type="RefSeq" id="WP_126864226.1">
    <property type="nucleotide sequence ID" value="NZ_JAUSTX010000001.1"/>
</dbReference>
<dbReference type="PANTHER" id="PTHR43163">
    <property type="entry name" value="DIPEPTIDE TRANSPORT SYSTEM PERMEASE PROTEIN DPPB-RELATED"/>
    <property type="match status" value="1"/>
</dbReference>
<keyword evidence="4 7" id="KW-0812">Transmembrane</keyword>
<dbReference type="Pfam" id="PF00528">
    <property type="entry name" value="BPD_transp_1"/>
    <property type="match status" value="1"/>
</dbReference>
<reference evidence="9 10" key="1">
    <citation type="submission" date="2018-12" db="EMBL/GenBank/DDBJ databases">
        <title>Bacillus chawlae sp. nov., Bacillus glennii sp. nov., and Bacillus saganii sp. nov. Isolated from the Vehicle Assembly Building at Kennedy Space Center where the Viking Spacecraft were Assembled.</title>
        <authorList>
            <person name="Seuylemezian A."/>
            <person name="Vaishampayan P."/>
        </authorList>
    </citation>
    <scope>NUCLEOTIDE SEQUENCE [LARGE SCALE GENOMIC DNA]</scope>
    <source>
        <strain evidence="9 10">L5</strain>
    </source>
</reference>
<keyword evidence="2 7" id="KW-0813">Transport</keyword>
<proteinExistence type="inferred from homology"/>
<dbReference type="GO" id="GO:0005886">
    <property type="term" value="C:plasma membrane"/>
    <property type="evidence" value="ECO:0007669"/>
    <property type="project" value="UniProtKB-SubCell"/>
</dbReference>
<dbReference type="Pfam" id="PF19300">
    <property type="entry name" value="BPD_transp_1_N"/>
    <property type="match status" value="1"/>
</dbReference>
<evidence type="ECO:0000256" key="3">
    <source>
        <dbReference type="ARBA" id="ARBA00022475"/>
    </source>
</evidence>
<name>A0A3S0VLF0_9BACI</name>
<dbReference type="GO" id="GO:0055085">
    <property type="term" value="P:transmembrane transport"/>
    <property type="evidence" value="ECO:0007669"/>
    <property type="project" value="InterPro"/>
</dbReference>
<keyword evidence="5 7" id="KW-1133">Transmembrane helix</keyword>
<dbReference type="CDD" id="cd06261">
    <property type="entry name" value="TM_PBP2"/>
    <property type="match status" value="1"/>
</dbReference>
<keyword evidence="3" id="KW-1003">Cell membrane</keyword>
<dbReference type="AlphaFoldDB" id="A0A3S0VLF0"/>
<protein>
    <submittedName>
        <fullName evidence="9">ABC transporter permease</fullName>
    </submittedName>
</protein>
<evidence type="ECO:0000256" key="2">
    <source>
        <dbReference type="ARBA" id="ARBA00022448"/>
    </source>
</evidence>
<evidence type="ECO:0000313" key="9">
    <source>
        <dbReference type="EMBL" id="RUQ30204.1"/>
    </source>
</evidence>
<dbReference type="PROSITE" id="PS50928">
    <property type="entry name" value="ABC_TM1"/>
    <property type="match status" value="1"/>
</dbReference>
<comment type="subcellular location">
    <subcellularLocation>
        <location evidence="1 7">Cell membrane</location>
        <topology evidence="1 7">Multi-pass membrane protein</topology>
    </subcellularLocation>
</comment>
<dbReference type="OrthoDB" id="9773683at2"/>
<feature type="transmembrane region" description="Helical" evidence="7">
    <location>
        <begin position="288"/>
        <end position="311"/>
    </location>
</feature>
<feature type="domain" description="ABC transmembrane type-1" evidence="8">
    <location>
        <begin position="96"/>
        <end position="307"/>
    </location>
</feature>
<accession>A0A3S0VLF0</accession>
<evidence type="ECO:0000313" key="10">
    <source>
        <dbReference type="Proteomes" id="UP000267430"/>
    </source>
</evidence>
<evidence type="ECO:0000256" key="6">
    <source>
        <dbReference type="ARBA" id="ARBA00023136"/>
    </source>
</evidence>
<gene>
    <name evidence="9" type="ORF">ELQ35_07610</name>
</gene>
<feature type="transmembrane region" description="Helical" evidence="7">
    <location>
        <begin position="242"/>
        <end position="268"/>
    </location>
</feature>
<evidence type="ECO:0000256" key="4">
    <source>
        <dbReference type="ARBA" id="ARBA00022692"/>
    </source>
</evidence>
<dbReference type="InterPro" id="IPR000515">
    <property type="entry name" value="MetI-like"/>
</dbReference>
<dbReference type="InterPro" id="IPR045621">
    <property type="entry name" value="BPD_transp_1_N"/>
</dbReference>
<keyword evidence="10" id="KW-1185">Reference proteome</keyword>
<dbReference type="SUPFAM" id="SSF161098">
    <property type="entry name" value="MetI-like"/>
    <property type="match status" value="1"/>
</dbReference>
<comment type="caution">
    <text evidence="9">The sequence shown here is derived from an EMBL/GenBank/DDBJ whole genome shotgun (WGS) entry which is preliminary data.</text>
</comment>
<feature type="transmembrane region" description="Helical" evidence="7">
    <location>
        <begin position="185"/>
        <end position="207"/>
    </location>
</feature>
<keyword evidence="6 7" id="KW-0472">Membrane</keyword>
<evidence type="ECO:0000256" key="5">
    <source>
        <dbReference type="ARBA" id="ARBA00022989"/>
    </source>
</evidence>
<feature type="transmembrane region" description="Helical" evidence="7">
    <location>
        <begin position="100"/>
        <end position="120"/>
    </location>
</feature>
<sequence length="321" mass="35898">MWKFILRRILGMIPQLFVLSILVFMMAKAMPGDALTGRQMDPKADPERIAEQRVQMGLNDPVHVQYIRWIKNIAHGDWGVSYTHKTRVTEVIGDRIWNTVYLAFGTLLITYLLAIPLGIISGRWNDSWMDKAITGYNYLGYATPVFIFALLMLFLFSFTFALFPAGGSVDPYIEPGTFSYVLNKINHLVLPVMSGALVATVTTVQYLKNEIIDTKTRDFIRTARSKGIPDSKVYSGHILRNAFLPIAAFLGYEITGLVGGSVFIESIYSYPGIGQLFVTSVMLRDFSVVTALVMMTSFATLLGTLLSDIILSAVDPRIRIE</sequence>
<organism evidence="9 10">
    <name type="scientific">Peribacillus cavernae</name>
    <dbReference type="NCBI Taxonomy" id="1674310"/>
    <lineage>
        <taxon>Bacteria</taxon>
        <taxon>Bacillati</taxon>
        <taxon>Bacillota</taxon>
        <taxon>Bacilli</taxon>
        <taxon>Bacillales</taxon>
        <taxon>Bacillaceae</taxon>
        <taxon>Peribacillus</taxon>
    </lineage>
</organism>
<dbReference type="Proteomes" id="UP000267430">
    <property type="component" value="Unassembled WGS sequence"/>
</dbReference>
<dbReference type="InterPro" id="IPR035906">
    <property type="entry name" value="MetI-like_sf"/>
</dbReference>
<comment type="similarity">
    <text evidence="7">Belongs to the binding-protein-dependent transport system permease family.</text>
</comment>
<evidence type="ECO:0000256" key="7">
    <source>
        <dbReference type="RuleBase" id="RU363032"/>
    </source>
</evidence>
<feature type="transmembrane region" description="Helical" evidence="7">
    <location>
        <begin position="141"/>
        <end position="165"/>
    </location>
</feature>
<dbReference type="EMBL" id="RYZZ01000007">
    <property type="protein sequence ID" value="RUQ30204.1"/>
    <property type="molecule type" value="Genomic_DNA"/>
</dbReference>
<dbReference type="Gene3D" id="1.10.3720.10">
    <property type="entry name" value="MetI-like"/>
    <property type="match status" value="1"/>
</dbReference>